<dbReference type="Proteomes" id="UP000001107">
    <property type="component" value="Chromosome"/>
</dbReference>
<dbReference type="GeneID" id="5326095"/>
<protein>
    <submittedName>
        <fullName evidence="1">Uncharacterized protein</fullName>
    </submittedName>
</protein>
<dbReference type="HOGENOM" id="CLU_194236_0_0_2"/>
<gene>
    <name evidence="1" type="ordered locus">Mevan_1547</name>
</gene>
<dbReference type="RefSeq" id="WP_012066353.1">
    <property type="nucleotide sequence ID" value="NC_009634.1"/>
</dbReference>
<evidence type="ECO:0000313" key="2">
    <source>
        <dbReference type="Proteomes" id="UP000001107"/>
    </source>
</evidence>
<organism evidence="1 2">
    <name type="scientific">Methanococcus vannielii (strain ATCC 35089 / DSM 1224 / JCM 13029 / OCM 148 / SB)</name>
    <dbReference type="NCBI Taxonomy" id="406327"/>
    <lineage>
        <taxon>Archaea</taxon>
        <taxon>Methanobacteriati</taxon>
        <taxon>Methanobacteriota</taxon>
        <taxon>Methanomada group</taxon>
        <taxon>Methanococci</taxon>
        <taxon>Methanococcales</taxon>
        <taxon>Methanococcaceae</taxon>
        <taxon>Methanococcus</taxon>
    </lineage>
</organism>
<dbReference type="OrthoDB" id="60119at2157"/>
<name>A6USG7_METVS</name>
<keyword evidence="2" id="KW-1185">Reference proteome</keyword>
<accession>A6USG7</accession>
<dbReference type="KEGG" id="mvn:Mevan_1547"/>
<dbReference type="AlphaFoldDB" id="A6USG7"/>
<dbReference type="eggNOG" id="arCOG05069">
    <property type="taxonomic scope" value="Archaea"/>
</dbReference>
<reference evidence="1" key="1">
    <citation type="submission" date="2007-06" db="EMBL/GenBank/DDBJ databases">
        <title>Complete sequence of Methanococcus vannielii SB.</title>
        <authorList>
            <consortium name="US DOE Joint Genome Institute"/>
            <person name="Copeland A."/>
            <person name="Lucas S."/>
            <person name="Lapidus A."/>
            <person name="Barry K."/>
            <person name="Glavina del Rio T."/>
            <person name="Dalin E."/>
            <person name="Tice H."/>
            <person name="Pitluck S."/>
            <person name="Chain P."/>
            <person name="Malfatti S."/>
            <person name="Shin M."/>
            <person name="Vergez L."/>
            <person name="Schmutz J."/>
            <person name="Larimer F."/>
            <person name="Land M."/>
            <person name="Hauser L."/>
            <person name="Kyrpides N."/>
            <person name="Anderson I."/>
            <person name="Sieprawska-Lupa M."/>
            <person name="Whitman W.B."/>
            <person name="Richardson P."/>
        </authorList>
    </citation>
    <scope>NUCLEOTIDE SEQUENCE [LARGE SCALE GENOMIC DNA]</scope>
    <source>
        <strain evidence="1">SB</strain>
    </source>
</reference>
<evidence type="ECO:0000313" key="1">
    <source>
        <dbReference type="EMBL" id="ABR55439.1"/>
    </source>
</evidence>
<dbReference type="STRING" id="406327.Mevan_1547"/>
<dbReference type="EMBL" id="CP000742">
    <property type="protein sequence ID" value="ABR55439.1"/>
    <property type="molecule type" value="Genomic_DNA"/>
</dbReference>
<sequence length="66" mass="7559">MAIKLDTEVDKKAVEILLKAPLMSKDELDITINNLRQMAAKKSGKRNIRYVMDLWADKAYSISMKC</sequence>
<proteinExistence type="predicted"/>